<dbReference type="InterPro" id="IPR052700">
    <property type="entry name" value="Carb_kinase_PfkB-like"/>
</dbReference>
<evidence type="ECO:0000256" key="1">
    <source>
        <dbReference type="ARBA" id="ARBA00010688"/>
    </source>
</evidence>
<feature type="domain" description="Carbohydrate kinase PfkB" evidence="4">
    <location>
        <begin position="6"/>
        <end position="294"/>
    </location>
</feature>
<dbReference type="EMBL" id="QZKU01000019">
    <property type="protein sequence ID" value="RJP25665.1"/>
    <property type="molecule type" value="Genomic_DNA"/>
</dbReference>
<evidence type="ECO:0000256" key="2">
    <source>
        <dbReference type="ARBA" id="ARBA00022679"/>
    </source>
</evidence>
<keyword evidence="3 5" id="KW-0418">Kinase</keyword>
<dbReference type="GO" id="GO:0016301">
    <property type="term" value="F:kinase activity"/>
    <property type="evidence" value="ECO:0007669"/>
    <property type="project" value="UniProtKB-KW"/>
</dbReference>
<organism evidence="5 6">
    <name type="scientific">Abyssobacteria bacterium (strain SURF_5)</name>
    <dbReference type="NCBI Taxonomy" id="2093360"/>
    <lineage>
        <taxon>Bacteria</taxon>
        <taxon>Pseudomonadati</taxon>
        <taxon>Candidatus Hydrogenedentota</taxon>
        <taxon>Candidatus Abyssobacteria</taxon>
    </lineage>
</organism>
<dbReference type="Pfam" id="PF00294">
    <property type="entry name" value="PfkB"/>
    <property type="match status" value="1"/>
</dbReference>
<comment type="caution">
    <text evidence="5">The sequence shown here is derived from an EMBL/GenBank/DDBJ whole genome shotgun (WGS) entry which is preliminary data.</text>
</comment>
<evidence type="ECO:0000313" key="5">
    <source>
        <dbReference type="EMBL" id="RJP25665.1"/>
    </source>
</evidence>
<dbReference type="SUPFAM" id="SSF53613">
    <property type="entry name" value="Ribokinase-like"/>
    <property type="match status" value="1"/>
</dbReference>
<dbReference type="AlphaFoldDB" id="A0A3A4P4C3"/>
<dbReference type="Gene3D" id="3.40.1190.20">
    <property type="match status" value="1"/>
</dbReference>
<dbReference type="PANTHER" id="PTHR43320:SF2">
    <property type="entry name" value="2-DEHYDRO-3-DEOXYGLUCONOKINASE_2-DEHYDRO-3-DEOXYGALACTONOKINASE"/>
    <property type="match status" value="1"/>
</dbReference>
<dbReference type="PANTHER" id="PTHR43320">
    <property type="entry name" value="SUGAR KINASE"/>
    <property type="match status" value="1"/>
</dbReference>
<name>A0A3A4P4C3_ABYX5</name>
<protein>
    <submittedName>
        <fullName evidence="5">Sugar kinase</fullName>
    </submittedName>
</protein>
<dbReference type="CDD" id="cd01166">
    <property type="entry name" value="KdgK"/>
    <property type="match status" value="1"/>
</dbReference>
<evidence type="ECO:0000256" key="3">
    <source>
        <dbReference type="ARBA" id="ARBA00022777"/>
    </source>
</evidence>
<dbReference type="Proteomes" id="UP000265882">
    <property type="component" value="Unassembled WGS sequence"/>
</dbReference>
<keyword evidence="2" id="KW-0808">Transferase</keyword>
<evidence type="ECO:0000259" key="4">
    <source>
        <dbReference type="Pfam" id="PF00294"/>
    </source>
</evidence>
<proteinExistence type="inferred from homology"/>
<reference evidence="5 6" key="1">
    <citation type="journal article" date="2017" name="ISME J.">
        <title>Energy and carbon metabolisms in a deep terrestrial subsurface fluid microbial community.</title>
        <authorList>
            <person name="Momper L."/>
            <person name="Jungbluth S.P."/>
            <person name="Lee M.D."/>
            <person name="Amend J.P."/>
        </authorList>
    </citation>
    <scope>NUCLEOTIDE SEQUENCE [LARGE SCALE GENOMIC DNA]</scope>
    <source>
        <strain evidence="5">SURF_5</strain>
    </source>
</reference>
<gene>
    <name evidence="5" type="ORF">C4520_01970</name>
</gene>
<evidence type="ECO:0000313" key="6">
    <source>
        <dbReference type="Proteomes" id="UP000265882"/>
    </source>
</evidence>
<accession>A0A3A4P4C3</accession>
<comment type="similarity">
    <text evidence="1">Belongs to the carbohydrate kinase PfkB family.</text>
</comment>
<dbReference type="InterPro" id="IPR029056">
    <property type="entry name" value="Ribokinase-like"/>
</dbReference>
<sequence length="320" mass="34959">MAIPVDVVTFGETMIRFSPPDHQTFEQATTANVTIGGSESNVAVALSRLGVKTAWISKLTDNPLGKKIYTSIAAHGVDLSGVVWISRGRNATYFVELGKPPRSHRVTYDRKASAINTLQPSEINWSLFKGAKIVHLTGITAALSSNCRKLVEMMIKRARKEKALVSFDVNYRAKLWSCKRAGEILSPLCLGVDILFVNYEDAANVFGARGAPEDVLKNLQSRFNGAAVVLTVGKDGAFCRHKGQIFRSRTFLAVETDRVGAGDAFAAGFLFGFLNRDVQYSLDFASALSSLKFTIPGDLAWISRADVEGILQNDRPAIQR</sequence>
<dbReference type="InterPro" id="IPR011611">
    <property type="entry name" value="PfkB_dom"/>
</dbReference>